<reference evidence="17" key="1">
    <citation type="submission" date="2007-10" db="EMBL/GenBank/DDBJ databases">
        <title>Complete genome of Alkaliphilus oremlandii OhILAs.</title>
        <authorList>
            <person name="Copeland A."/>
            <person name="Lucas S."/>
            <person name="Lapidus A."/>
            <person name="Barry K."/>
            <person name="Detter J.C."/>
            <person name="Glavina del Rio T."/>
            <person name="Hammon N."/>
            <person name="Israni S."/>
            <person name="Dalin E."/>
            <person name="Tice H."/>
            <person name="Pitluck S."/>
            <person name="Chain P."/>
            <person name="Malfatti S."/>
            <person name="Shin M."/>
            <person name="Vergez L."/>
            <person name="Schmutz J."/>
            <person name="Larimer F."/>
            <person name="Land M."/>
            <person name="Hauser L."/>
            <person name="Kyrpides N."/>
            <person name="Mikhailova N."/>
            <person name="Stolz J.F."/>
            <person name="Dawson A."/>
            <person name="Fisher E."/>
            <person name="Crable B."/>
            <person name="Perera E."/>
            <person name="Lisak J."/>
            <person name="Ranganathan M."/>
            <person name="Basu P."/>
            <person name="Richardson P."/>
        </authorList>
    </citation>
    <scope>NUCLEOTIDE SEQUENCE [LARGE SCALE GENOMIC DNA]</scope>
    <source>
        <strain evidence="17">OhILAs</strain>
    </source>
</reference>
<keyword evidence="4" id="KW-1003">Cell membrane</keyword>
<keyword evidence="7 14" id="KW-0812">Transmembrane</keyword>
<dbReference type="RefSeq" id="WP_012160538.1">
    <property type="nucleotide sequence ID" value="NC_009922.1"/>
</dbReference>
<evidence type="ECO:0000256" key="14">
    <source>
        <dbReference type="SAM" id="Phobius"/>
    </source>
</evidence>
<organism evidence="16 17">
    <name type="scientific">Alkaliphilus oremlandii (strain OhILAs)</name>
    <name type="common">Clostridium oremlandii (strain OhILAs)</name>
    <dbReference type="NCBI Taxonomy" id="350688"/>
    <lineage>
        <taxon>Bacteria</taxon>
        <taxon>Bacillati</taxon>
        <taxon>Bacillota</taxon>
        <taxon>Clostridia</taxon>
        <taxon>Peptostreptococcales</taxon>
        <taxon>Natronincolaceae</taxon>
        <taxon>Alkaliphilus</taxon>
    </lineage>
</organism>
<accession>A8MK99</accession>
<keyword evidence="5" id="KW-0597">Phosphoprotein</keyword>
<evidence type="ECO:0000313" key="16">
    <source>
        <dbReference type="EMBL" id="ABW20231.1"/>
    </source>
</evidence>
<evidence type="ECO:0000256" key="2">
    <source>
        <dbReference type="ARBA" id="ARBA00004651"/>
    </source>
</evidence>
<evidence type="ECO:0000256" key="3">
    <source>
        <dbReference type="ARBA" id="ARBA00012438"/>
    </source>
</evidence>
<evidence type="ECO:0000259" key="15">
    <source>
        <dbReference type="PROSITE" id="PS50109"/>
    </source>
</evidence>
<dbReference type="GO" id="GO:0005886">
    <property type="term" value="C:plasma membrane"/>
    <property type="evidence" value="ECO:0007669"/>
    <property type="project" value="UniProtKB-SubCell"/>
</dbReference>
<keyword evidence="13 14" id="KW-0472">Membrane</keyword>
<feature type="transmembrane region" description="Helical" evidence="14">
    <location>
        <begin position="26"/>
        <end position="49"/>
    </location>
</feature>
<evidence type="ECO:0000256" key="10">
    <source>
        <dbReference type="ARBA" id="ARBA00022840"/>
    </source>
</evidence>
<dbReference type="Proteomes" id="UP000000269">
    <property type="component" value="Chromosome"/>
</dbReference>
<dbReference type="SMART" id="SM00388">
    <property type="entry name" value="HisKA"/>
    <property type="match status" value="1"/>
</dbReference>
<dbReference type="EMBL" id="CP000853">
    <property type="protein sequence ID" value="ABW20231.1"/>
    <property type="molecule type" value="Genomic_DNA"/>
</dbReference>
<dbReference type="InterPro" id="IPR005467">
    <property type="entry name" value="His_kinase_dom"/>
</dbReference>
<evidence type="ECO:0000256" key="7">
    <source>
        <dbReference type="ARBA" id="ARBA00022692"/>
    </source>
</evidence>
<dbReference type="InterPro" id="IPR050398">
    <property type="entry name" value="HssS/ArlS-like"/>
</dbReference>
<dbReference type="PANTHER" id="PTHR45528:SF1">
    <property type="entry name" value="SENSOR HISTIDINE KINASE CPXA"/>
    <property type="match status" value="1"/>
</dbReference>
<sequence length="775" mass="88442">MDINLNNQNDKDPNDENRFEKKKKSLLSSSFATALFTLIFAVVSVVSYIPIRNAYFGTTESHAYEYLESDRFLYQHLTGLTRKLQQSMNGTNDGYDDSYVNIKSVQYKMSYAGETKDENTVIKTLDQAFRERSRNDFIPYQEVTSYKEEQAIEIGNGELGEEGIGVRDEGVKEEKREESIEAVVNRNKILTNLSDISELKLQKNKENSLLYLKITFDQNGVPSIESGFGKKSKLENFNINRDVFAERLVYSNLEDLKDYQGLEVEYIIPSDFVEYDDIFTYGMKDSYAISNYAMVILIIGAISVLILMITAFAVPYESQNKASIIRLFNKMFLELKFVVWGLLMLLIAGVFEMVSNYRYYGYGSRLAALIYDADGLFYMIGIPLTFLLYFLIYLSTVYLKYIYHKGLKEGLIDNSFFGKICLYCVRKARNILRRMILRTKNMVNTLMAIDLKEDNQRKLIGIGIMNFLVIVILGSGGFFGFVLAAIYSVLVLRYITDLLEKAKELNIASEQVSAGNFNINLNEDMGILTPLAKNLNNINIGFSLAVDKEIKSQRMKAELISNVSHDLKTPLTSIITYVDLLKNEEIDRDTQREYIGILDKKSQRLKILIEDLFEASKATSGNIELHLEKVDVVALFRQTLGELEEKINGSSLQFKISTPDNKVICNLDGRRTYRVFENIMTNILKYAMENSRVYIDITESIHEVSFTFKNISAYEMNFDANEITERFTRGDESRNTEGSGLGLSIAKSFIELQGGTLEIIIDGDLFKLIVVFPKA</sequence>
<evidence type="ECO:0000256" key="13">
    <source>
        <dbReference type="ARBA" id="ARBA00023136"/>
    </source>
</evidence>
<proteinExistence type="predicted"/>
<feature type="domain" description="Histidine kinase" evidence="15">
    <location>
        <begin position="562"/>
        <end position="775"/>
    </location>
</feature>
<evidence type="ECO:0000256" key="9">
    <source>
        <dbReference type="ARBA" id="ARBA00022777"/>
    </source>
</evidence>
<dbReference type="GO" id="GO:0005524">
    <property type="term" value="F:ATP binding"/>
    <property type="evidence" value="ECO:0007669"/>
    <property type="project" value="UniProtKB-KW"/>
</dbReference>
<dbReference type="SMART" id="SM00387">
    <property type="entry name" value="HATPase_c"/>
    <property type="match status" value="1"/>
</dbReference>
<dbReference type="InterPro" id="IPR036097">
    <property type="entry name" value="HisK_dim/P_sf"/>
</dbReference>
<dbReference type="InterPro" id="IPR036890">
    <property type="entry name" value="HATPase_C_sf"/>
</dbReference>
<keyword evidence="9 16" id="KW-0418">Kinase</keyword>
<evidence type="ECO:0000256" key="4">
    <source>
        <dbReference type="ARBA" id="ARBA00022475"/>
    </source>
</evidence>
<dbReference type="SUPFAM" id="SSF47384">
    <property type="entry name" value="Homodimeric domain of signal transducing histidine kinase"/>
    <property type="match status" value="1"/>
</dbReference>
<evidence type="ECO:0000256" key="5">
    <source>
        <dbReference type="ARBA" id="ARBA00022553"/>
    </source>
</evidence>
<dbReference type="HOGENOM" id="CLU_000445_73_3_9"/>
<feature type="transmembrane region" description="Helical" evidence="14">
    <location>
        <begin position="467"/>
        <end position="490"/>
    </location>
</feature>
<dbReference type="CDD" id="cd00082">
    <property type="entry name" value="HisKA"/>
    <property type="match status" value="1"/>
</dbReference>
<dbReference type="InterPro" id="IPR003661">
    <property type="entry name" value="HisK_dim/P_dom"/>
</dbReference>
<evidence type="ECO:0000313" key="17">
    <source>
        <dbReference type="Proteomes" id="UP000000269"/>
    </source>
</evidence>
<evidence type="ECO:0000256" key="1">
    <source>
        <dbReference type="ARBA" id="ARBA00000085"/>
    </source>
</evidence>
<keyword evidence="11 14" id="KW-1133">Transmembrane helix</keyword>
<dbReference type="AlphaFoldDB" id="A8MK99"/>
<feature type="transmembrane region" description="Helical" evidence="14">
    <location>
        <begin position="375"/>
        <end position="399"/>
    </location>
</feature>
<dbReference type="KEGG" id="aoe:Clos_2700"/>
<dbReference type="SUPFAM" id="SSF55874">
    <property type="entry name" value="ATPase domain of HSP90 chaperone/DNA topoisomerase II/histidine kinase"/>
    <property type="match status" value="1"/>
</dbReference>
<dbReference type="Pfam" id="PF00512">
    <property type="entry name" value="HisKA"/>
    <property type="match status" value="1"/>
</dbReference>
<feature type="transmembrane region" description="Helical" evidence="14">
    <location>
        <begin position="292"/>
        <end position="316"/>
    </location>
</feature>
<dbReference type="eggNOG" id="COG5002">
    <property type="taxonomic scope" value="Bacteria"/>
</dbReference>
<dbReference type="InterPro" id="IPR003594">
    <property type="entry name" value="HATPase_dom"/>
</dbReference>
<dbReference type="STRING" id="350688.Clos_2700"/>
<feature type="transmembrane region" description="Helical" evidence="14">
    <location>
        <begin position="337"/>
        <end position="355"/>
    </location>
</feature>
<comment type="subcellular location">
    <subcellularLocation>
        <location evidence="2">Cell membrane</location>
        <topology evidence="2">Multi-pass membrane protein</topology>
    </subcellularLocation>
</comment>
<dbReference type="Gene3D" id="3.30.565.10">
    <property type="entry name" value="Histidine kinase-like ATPase, C-terminal domain"/>
    <property type="match status" value="1"/>
</dbReference>
<dbReference type="Pfam" id="PF02518">
    <property type="entry name" value="HATPase_c"/>
    <property type="match status" value="1"/>
</dbReference>
<protein>
    <recommendedName>
        <fullName evidence="3">histidine kinase</fullName>
        <ecNumber evidence="3">2.7.13.3</ecNumber>
    </recommendedName>
</protein>
<comment type="catalytic activity">
    <reaction evidence="1">
        <text>ATP + protein L-histidine = ADP + protein N-phospho-L-histidine.</text>
        <dbReference type="EC" id="2.7.13.3"/>
    </reaction>
</comment>
<name>A8MK99_ALKOO</name>
<evidence type="ECO:0000256" key="11">
    <source>
        <dbReference type="ARBA" id="ARBA00022989"/>
    </source>
</evidence>
<dbReference type="Gene3D" id="1.10.287.130">
    <property type="match status" value="1"/>
</dbReference>
<keyword evidence="10" id="KW-0067">ATP-binding</keyword>
<dbReference type="GO" id="GO:0000155">
    <property type="term" value="F:phosphorelay sensor kinase activity"/>
    <property type="evidence" value="ECO:0007669"/>
    <property type="project" value="InterPro"/>
</dbReference>
<keyword evidence="8" id="KW-0547">Nucleotide-binding</keyword>
<evidence type="ECO:0000256" key="8">
    <source>
        <dbReference type="ARBA" id="ARBA00022741"/>
    </source>
</evidence>
<gene>
    <name evidence="16" type="ordered locus">Clos_2700</name>
</gene>
<dbReference type="FunFam" id="1.10.287.130:FF:000008">
    <property type="entry name" value="Two-component sensor histidine kinase"/>
    <property type="match status" value="1"/>
</dbReference>
<evidence type="ECO:0000256" key="12">
    <source>
        <dbReference type="ARBA" id="ARBA00023012"/>
    </source>
</evidence>
<keyword evidence="6" id="KW-0808">Transferase</keyword>
<dbReference type="PANTHER" id="PTHR45528">
    <property type="entry name" value="SENSOR HISTIDINE KINASE CPXA"/>
    <property type="match status" value="1"/>
</dbReference>
<dbReference type="EC" id="2.7.13.3" evidence="3"/>
<dbReference type="PROSITE" id="PS50109">
    <property type="entry name" value="HIS_KIN"/>
    <property type="match status" value="1"/>
</dbReference>
<evidence type="ECO:0000256" key="6">
    <source>
        <dbReference type="ARBA" id="ARBA00022679"/>
    </source>
</evidence>
<keyword evidence="17" id="KW-1185">Reference proteome</keyword>
<keyword evidence="12" id="KW-0902">Two-component regulatory system</keyword>